<feature type="domain" description="DUF4143" evidence="2">
    <location>
        <begin position="224"/>
        <end position="387"/>
    </location>
</feature>
<feature type="domain" description="AAA" evidence="1">
    <location>
        <begin position="20"/>
        <end position="155"/>
    </location>
</feature>
<name>A0A9D9DSR4_9BACT</name>
<protein>
    <submittedName>
        <fullName evidence="3">ATP-binding protein</fullName>
    </submittedName>
</protein>
<dbReference type="GO" id="GO:0005524">
    <property type="term" value="F:ATP binding"/>
    <property type="evidence" value="ECO:0007669"/>
    <property type="project" value="UniProtKB-KW"/>
</dbReference>
<dbReference type="InterPro" id="IPR025420">
    <property type="entry name" value="DUF4143"/>
</dbReference>
<accession>A0A9D9DSR4</accession>
<dbReference type="PANTHER" id="PTHR33295">
    <property type="entry name" value="ATPASE"/>
    <property type="match status" value="1"/>
</dbReference>
<dbReference type="InterPro" id="IPR027417">
    <property type="entry name" value="P-loop_NTPase"/>
</dbReference>
<evidence type="ECO:0000259" key="1">
    <source>
        <dbReference type="Pfam" id="PF13173"/>
    </source>
</evidence>
<reference evidence="3" key="1">
    <citation type="submission" date="2020-10" db="EMBL/GenBank/DDBJ databases">
        <authorList>
            <person name="Gilroy R."/>
        </authorList>
    </citation>
    <scope>NUCLEOTIDE SEQUENCE</scope>
    <source>
        <strain evidence="3">2889</strain>
    </source>
</reference>
<organism evidence="3 4">
    <name type="scientific">Candidatus Pullibacteroides excrementavium</name>
    <dbReference type="NCBI Taxonomy" id="2840905"/>
    <lineage>
        <taxon>Bacteria</taxon>
        <taxon>Pseudomonadati</taxon>
        <taxon>Bacteroidota</taxon>
        <taxon>Bacteroidia</taxon>
        <taxon>Bacteroidales</taxon>
        <taxon>Candidatus Pullibacteroides</taxon>
    </lineage>
</organism>
<dbReference type="AlphaFoldDB" id="A0A9D9DSR4"/>
<gene>
    <name evidence="3" type="ORF">IAB08_08285</name>
</gene>
<dbReference type="Pfam" id="PF13173">
    <property type="entry name" value="AAA_14"/>
    <property type="match status" value="1"/>
</dbReference>
<dbReference type="InterPro" id="IPR041682">
    <property type="entry name" value="AAA_14"/>
</dbReference>
<comment type="caution">
    <text evidence="3">The sequence shown here is derived from an EMBL/GenBank/DDBJ whole genome shotgun (WGS) entry which is preliminary data.</text>
</comment>
<sequence>MEIEREILHTLEQWKNAADRKPVLLTGARQTGKTWVMETFGRRYFDYCVKFDFDRQPELKSVFQTSKSPDRILKELALYCEKPILPHRTLLLFDEIQECEEALNSLKYFYEDAPEYPIVAAGSLLGVAVRKRKMTVPVGKVKILKLFPVSFKEFLQASDPATFRYVDSLKEIQNLPEIILNKLGSEYRRFQVSGGMPESVVALLDNKGIETVESTLQDILDLYEMDFAKYAEARDIPRIHAIWHSLPSQLSKENRKFIYRIVRNGARSKDYEDALMWLEEAGMIYRIYHISKPGMPLSAYQETDAFKVYACDCGLLRRLARLPASVVTDPTANYTEFKGAMAENIVLQSILSLSDGQIPCYWTSGATAEVEFVWQWKEEIVPIEVKAEKNISGNSLSEYNKKYKPEHRIRFSMRNLQSNHGLLSCPAPLAGWMDKLLRLTERATQA</sequence>
<evidence type="ECO:0000313" key="4">
    <source>
        <dbReference type="Proteomes" id="UP000823612"/>
    </source>
</evidence>
<proteinExistence type="predicted"/>
<dbReference type="SUPFAM" id="SSF52540">
    <property type="entry name" value="P-loop containing nucleoside triphosphate hydrolases"/>
    <property type="match status" value="1"/>
</dbReference>
<dbReference type="EMBL" id="JADIMZ010000122">
    <property type="protein sequence ID" value="MBO8433269.1"/>
    <property type="molecule type" value="Genomic_DNA"/>
</dbReference>
<dbReference type="Pfam" id="PF13635">
    <property type="entry name" value="DUF4143"/>
    <property type="match status" value="1"/>
</dbReference>
<evidence type="ECO:0000313" key="3">
    <source>
        <dbReference type="EMBL" id="MBO8433269.1"/>
    </source>
</evidence>
<keyword evidence="3" id="KW-0067">ATP-binding</keyword>
<keyword evidence="3" id="KW-0547">Nucleotide-binding</keyword>
<evidence type="ECO:0000259" key="2">
    <source>
        <dbReference type="Pfam" id="PF13635"/>
    </source>
</evidence>
<reference evidence="3" key="2">
    <citation type="journal article" date="2021" name="PeerJ">
        <title>Extensive microbial diversity within the chicken gut microbiome revealed by metagenomics and culture.</title>
        <authorList>
            <person name="Gilroy R."/>
            <person name="Ravi A."/>
            <person name="Getino M."/>
            <person name="Pursley I."/>
            <person name="Horton D.L."/>
            <person name="Alikhan N.F."/>
            <person name="Baker D."/>
            <person name="Gharbi K."/>
            <person name="Hall N."/>
            <person name="Watson M."/>
            <person name="Adriaenssens E.M."/>
            <person name="Foster-Nyarko E."/>
            <person name="Jarju S."/>
            <person name="Secka A."/>
            <person name="Antonio M."/>
            <person name="Oren A."/>
            <person name="Chaudhuri R.R."/>
            <person name="La Ragione R."/>
            <person name="Hildebrand F."/>
            <person name="Pallen M.J."/>
        </authorList>
    </citation>
    <scope>NUCLEOTIDE SEQUENCE</scope>
    <source>
        <strain evidence="3">2889</strain>
    </source>
</reference>
<dbReference type="Proteomes" id="UP000823612">
    <property type="component" value="Unassembled WGS sequence"/>
</dbReference>
<dbReference type="PANTHER" id="PTHR33295:SF7">
    <property type="entry name" value="ATPASE"/>
    <property type="match status" value="1"/>
</dbReference>